<dbReference type="InterPro" id="IPR053145">
    <property type="entry name" value="AB_hydrolase_Est10"/>
</dbReference>
<dbReference type="PANTHER" id="PTHR43265:SF1">
    <property type="entry name" value="ESTERASE ESTD"/>
    <property type="match status" value="1"/>
</dbReference>
<sequence length="252" mass="28638">MKKSDYITKEMPCSYGTNLIYGVLNIPQTEKKKLPVLILSHGYNSSHMDLQDIAKELAQHEIITYCYDFCGGSTVSKSNGNSIDMSIRTEQEDLKAVIEMIGAMDIVDENQIYLYGESQGGFVTALVATELQNKIAGMLLLYPAFCIVDDWNKRKEQGLPDTIDCMGMDISRKFYDELPQYDVFEYIHNYEKPVIIFHGDSDYIVPLTYAKKATASFKNASLQVYEGEGHGFAPNTRQQVLKEILEYFEQHS</sequence>
<dbReference type="AlphaFoldDB" id="A0A7R7ELI0"/>
<dbReference type="KEGG" id="ahb:bsdtb5_21060"/>
<dbReference type="PANTHER" id="PTHR43265">
    <property type="entry name" value="ESTERASE ESTD"/>
    <property type="match status" value="1"/>
</dbReference>
<evidence type="ECO:0000259" key="1">
    <source>
        <dbReference type="Pfam" id="PF00326"/>
    </source>
</evidence>
<dbReference type="InterPro" id="IPR029058">
    <property type="entry name" value="AB_hydrolase_fold"/>
</dbReference>
<keyword evidence="3" id="KW-1185">Reference proteome</keyword>
<dbReference type="GO" id="GO:0006508">
    <property type="term" value="P:proteolysis"/>
    <property type="evidence" value="ECO:0007669"/>
    <property type="project" value="InterPro"/>
</dbReference>
<keyword evidence="2" id="KW-0378">Hydrolase</keyword>
<dbReference type="Proteomes" id="UP000595897">
    <property type="component" value="Chromosome"/>
</dbReference>
<dbReference type="Gene3D" id="3.40.50.1820">
    <property type="entry name" value="alpha/beta hydrolase"/>
    <property type="match status" value="1"/>
</dbReference>
<name>A0A7R7ELI0_9FIRM</name>
<dbReference type="GO" id="GO:0008236">
    <property type="term" value="F:serine-type peptidase activity"/>
    <property type="evidence" value="ECO:0007669"/>
    <property type="project" value="InterPro"/>
</dbReference>
<gene>
    <name evidence="2" type="primary">cinI</name>
    <name evidence="2" type="ORF">bsdtb5_21060</name>
</gene>
<evidence type="ECO:0000313" key="3">
    <source>
        <dbReference type="Proteomes" id="UP000595897"/>
    </source>
</evidence>
<dbReference type="SUPFAM" id="SSF53474">
    <property type="entry name" value="alpha/beta-Hydrolases"/>
    <property type="match status" value="1"/>
</dbReference>
<reference evidence="2 3" key="1">
    <citation type="submission" date="2020-11" db="EMBL/GenBank/DDBJ databases">
        <title>Draft genome sequencing of a Lachnospiraceae strain isolated from anoxic soil subjected to BSD treatment.</title>
        <authorList>
            <person name="Uek A."/>
            <person name="Tonouchi A."/>
        </authorList>
    </citation>
    <scope>NUCLEOTIDE SEQUENCE [LARGE SCALE GENOMIC DNA]</scope>
    <source>
        <strain evidence="2 3">TB5</strain>
    </source>
</reference>
<dbReference type="GO" id="GO:0052689">
    <property type="term" value="F:carboxylic ester hydrolase activity"/>
    <property type="evidence" value="ECO:0007669"/>
    <property type="project" value="TreeGrafter"/>
</dbReference>
<accession>A0A7R7ELI0</accession>
<proteinExistence type="predicted"/>
<organism evidence="2 3">
    <name type="scientific">Anaeromicropila herbilytica</name>
    <dbReference type="NCBI Taxonomy" id="2785025"/>
    <lineage>
        <taxon>Bacteria</taxon>
        <taxon>Bacillati</taxon>
        <taxon>Bacillota</taxon>
        <taxon>Clostridia</taxon>
        <taxon>Lachnospirales</taxon>
        <taxon>Lachnospiraceae</taxon>
        <taxon>Anaeromicropila</taxon>
    </lineage>
</organism>
<dbReference type="RefSeq" id="WP_271716005.1">
    <property type="nucleotide sequence ID" value="NZ_AP024169.1"/>
</dbReference>
<dbReference type="EMBL" id="AP024169">
    <property type="protein sequence ID" value="BCN30811.1"/>
    <property type="molecule type" value="Genomic_DNA"/>
</dbReference>
<evidence type="ECO:0000313" key="2">
    <source>
        <dbReference type="EMBL" id="BCN30811.1"/>
    </source>
</evidence>
<feature type="domain" description="Peptidase S9 prolyl oligopeptidase catalytic" evidence="1">
    <location>
        <begin position="57"/>
        <end position="251"/>
    </location>
</feature>
<dbReference type="InterPro" id="IPR001375">
    <property type="entry name" value="Peptidase_S9_cat"/>
</dbReference>
<protein>
    <submittedName>
        <fullName evidence="2">Cinnamoyl ester hydrolase</fullName>
    </submittedName>
</protein>
<dbReference type="Pfam" id="PF00326">
    <property type="entry name" value="Peptidase_S9"/>
    <property type="match status" value="1"/>
</dbReference>